<protein>
    <submittedName>
        <fullName evidence="2">Uncharacterized protein</fullName>
    </submittedName>
</protein>
<evidence type="ECO:0000313" key="3">
    <source>
        <dbReference type="Proteomes" id="UP000237271"/>
    </source>
</evidence>
<feature type="signal peptide" evidence="1">
    <location>
        <begin position="1"/>
        <end position="20"/>
    </location>
</feature>
<sequence length="198" mass="21902">MLKSILVVLFAFSSYNATRGNSNDTSSVSSWSTISIAERAAGAVVSKLFCEATCKRPDSISLAEFAAWYAAGGYMDCPWLELLDLSKWPAKEAFEASKREKPLIYAFDMLEEGSILHFTESDISTYLFMLRSTKLGELSVSKVYDALLAYATPSAEEALKMSKAVGTQSRRGQMYSYAAVEEDEGAYLVLTRANFYEC</sequence>
<comment type="caution">
    <text evidence="2">The sequence shown here is derived from an EMBL/GenBank/DDBJ whole genome shotgun (WGS) entry which is preliminary data.</text>
</comment>
<accession>A0A2P4XC88</accession>
<evidence type="ECO:0000313" key="2">
    <source>
        <dbReference type="EMBL" id="POM63171.1"/>
    </source>
</evidence>
<feature type="chain" id="PRO_5015105026" evidence="1">
    <location>
        <begin position="21"/>
        <end position="198"/>
    </location>
</feature>
<dbReference type="AlphaFoldDB" id="A0A2P4XC88"/>
<keyword evidence="3" id="KW-1185">Reference proteome</keyword>
<dbReference type="Proteomes" id="UP000237271">
    <property type="component" value="Unassembled WGS sequence"/>
</dbReference>
<evidence type="ECO:0000256" key="1">
    <source>
        <dbReference type="SAM" id="SignalP"/>
    </source>
</evidence>
<keyword evidence="1" id="KW-0732">Signal</keyword>
<dbReference type="EMBL" id="NCKW01015205">
    <property type="protein sequence ID" value="POM63171.1"/>
    <property type="molecule type" value="Genomic_DNA"/>
</dbReference>
<proteinExistence type="predicted"/>
<name>A0A2P4XC88_9STRA</name>
<dbReference type="OrthoDB" id="2122982at2759"/>
<feature type="non-terminal residue" evidence="2">
    <location>
        <position position="198"/>
    </location>
</feature>
<organism evidence="2 3">
    <name type="scientific">Phytophthora palmivora</name>
    <dbReference type="NCBI Taxonomy" id="4796"/>
    <lineage>
        <taxon>Eukaryota</taxon>
        <taxon>Sar</taxon>
        <taxon>Stramenopiles</taxon>
        <taxon>Oomycota</taxon>
        <taxon>Peronosporomycetes</taxon>
        <taxon>Peronosporales</taxon>
        <taxon>Peronosporaceae</taxon>
        <taxon>Phytophthora</taxon>
    </lineage>
</organism>
<reference evidence="2 3" key="1">
    <citation type="journal article" date="2017" name="Genome Biol. Evol.">
        <title>Phytophthora megakarya and P. palmivora, closely related causal agents of cacao black pod rot, underwent increases in genome sizes and gene numbers by different mechanisms.</title>
        <authorList>
            <person name="Ali S.S."/>
            <person name="Shao J."/>
            <person name="Lary D.J."/>
            <person name="Kronmiller B."/>
            <person name="Shen D."/>
            <person name="Strem M.D."/>
            <person name="Amoako-Attah I."/>
            <person name="Akrofi A.Y."/>
            <person name="Begoude B.A."/>
            <person name="Ten Hoopen G.M."/>
            <person name="Coulibaly K."/>
            <person name="Kebe B.I."/>
            <person name="Melnick R.L."/>
            <person name="Guiltinan M.J."/>
            <person name="Tyler B.M."/>
            <person name="Meinhardt L.W."/>
            <person name="Bailey B.A."/>
        </authorList>
    </citation>
    <scope>NUCLEOTIDE SEQUENCE [LARGE SCALE GENOMIC DNA]</scope>
    <source>
        <strain evidence="3">sbr112.9</strain>
    </source>
</reference>
<gene>
    <name evidence="2" type="ORF">PHPALM_27564</name>
</gene>